<evidence type="ECO:0000256" key="9">
    <source>
        <dbReference type="PROSITE-ProRule" id="PRU00259"/>
    </source>
</evidence>
<dbReference type="AlphaFoldDB" id="A0A1D1ZUS2"/>
<dbReference type="GO" id="GO:0005737">
    <property type="term" value="C:cytoplasm"/>
    <property type="evidence" value="ECO:0007669"/>
    <property type="project" value="TreeGrafter"/>
</dbReference>
<dbReference type="SUPFAM" id="SSF48371">
    <property type="entry name" value="ARM repeat"/>
    <property type="match status" value="1"/>
</dbReference>
<evidence type="ECO:0000313" key="11">
    <source>
        <dbReference type="EMBL" id="JAT70669.1"/>
    </source>
</evidence>
<feature type="compositionally biased region" description="Basic and acidic residues" evidence="10">
    <location>
        <begin position="203"/>
        <end position="230"/>
    </location>
</feature>
<accession>A0A1D1ZUS2</accession>
<keyword evidence="3" id="KW-0808">Transferase</keyword>
<dbReference type="Gene3D" id="1.25.10.10">
    <property type="entry name" value="Leucine-rich Repeat Variant"/>
    <property type="match status" value="2"/>
</dbReference>
<keyword evidence="6" id="KW-0067">ATP-binding</keyword>
<keyword evidence="5" id="KW-0418">Kinase</keyword>
<protein>
    <recommendedName>
        <fullName evidence="1">non-specific serine/threonine protein kinase</fullName>
        <ecNumber evidence="1">2.7.11.1</ecNumber>
    </recommendedName>
</protein>
<keyword evidence="2" id="KW-0723">Serine/threonine-protein kinase</keyword>
<feature type="region of interest" description="Disordered" evidence="10">
    <location>
        <begin position="119"/>
        <end position="263"/>
    </location>
</feature>
<evidence type="ECO:0000256" key="6">
    <source>
        <dbReference type="ARBA" id="ARBA00022840"/>
    </source>
</evidence>
<keyword evidence="4" id="KW-0547">Nucleotide-binding</keyword>
<dbReference type="InterPro" id="IPR000225">
    <property type="entry name" value="Armadillo"/>
</dbReference>
<evidence type="ECO:0000256" key="1">
    <source>
        <dbReference type="ARBA" id="ARBA00012513"/>
    </source>
</evidence>
<evidence type="ECO:0000256" key="5">
    <source>
        <dbReference type="ARBA" id="ARBA00022777"/>
    </source>
</evidence>
<dbReference type="EC" id="2.7.11.1" evidence="1"/>
<reference evidence="11" key="1">
    <citation type="submission" date="2015-08" db="EMBL/GenBank/DDBJ databases">
        <authorList>
            <person name="Babu N.S."/>
            <person name="Beckwith C.J."/>
            <person name="Beseler K.G."/>
            <person name="Brison A."/>
            <person name="Carone J.V."/>
            <person name="Caskin T.P."/>
            <person name="Diamond M."/>
            <person name="Durham M.E."/>
            <person name="Foxe J.M."/>
            <person name="Go M."/>
            <person name="Henderson B.A."/>
            <person name="Jones I.B."/>
            <person name="McGettigan J.A."/>
            <person name="Micheletti S.J."/>
            <person name="Nasrallah M.E."/>
            <person name="Ortiz D."/>
            <person name="Piller C.R."/>
            <person name="Privatt S.R."/>
            <person name="Schneider S.L."/>
            <person name="Sharp S."/>
            <person name="Smith T.C."/>
            <person name="Stanton J.D."/>
            <person name="Ullery H.E."/>
            <person name="Wilson R.J."/>
            <person name="Serrano M.G."/>
            <person name="Buck G."/>
            <person name="Lee V."/>
            <person name="Wang Y."/>
            <person name="Carvalho R."/>
            <person name="Voegtly L."/>
            <person name="Shi R."/>
            <person name="Duckworth R."/>
            <person name="Johnson A."/>
            <person name="Loviza R."/>
            <person name="Walstead R."/>
            <person name="Shah Z."/>
            <person name="Kiflezghi M."/>
            <person name="Wade K."/>
            <person name="Ball S.L."/>
            <person name="Bradley K.W."/>
            <person name="Asai D.J."/>
            <person name="Bowman C.A."/>
            <person name="Russell D.A."/>
            <person name="Pope W.H."/>
            <person name="Jacobs-Sera D."/>
            <person name="Hendrix R.W."/>
            <person name="Hatfull G.F."/>
        </authorList>
    </citation>
    <scope>NUCLEOTIDE SEQUENCE</scope>
</reference>
<feature type="repeat" description="ARM" evidence="9">
    <location>
        <begin position="970"/>
        <end position="1003"/>
    </location>
</feature>
<evidence type="ECO:0000256" key="10">
    <source>
        <dbReference type="SAM" id="MobiDB-lite"/>
    </source>
</evidence>
<dbReference type="InterPro" id="IPR016024">
    <property type="entry name" value="ARM-type_fold"/>
</dbReference>
<feature type="compositionally biased region" description="Low complexity" evidence="10">
    <location>
        <begin position="148"/>
        <end position="157"/>
    </location>
</feature>
<dbReference type="InterPro" id="IPR011989">
    <property type="entry name" value="ARM-like"/>
</dbReference>
<feature type="repeat" description="ARM" evidence="9">
    <location>
        <begin position="379"/>
        <end position="410"/>
    </location>
</feature>
<dbReference type="PROSITE" id="PS50176">
    <property type="entry name" value="ARM_REPEAT"/>
    <property type="match status" value="2"/>
</dbReference>
<evidence type="ECO:0000256" key="4">
    <source>
        <dbReference type="ARBA" id="ARBA00022741"/>
    </source>
</evidence>
<sequence>MPHLPLPTRLPPLTAIPHPPTPAWQGLLEKQPSRRLDWPDLLHHPFVAQAGPRRAPAPPEPPEVQHAVPIPGPGPESHAAETSPSAASGATATTPAAQATPKQLLVTPAATALRPAAARKVLSPRGDNGLPDRVPGAVATRSPPGPAADPGAAWAPSPERRQLDFAAGGRSAPSDENEPAARAGAKGSAEGVGPRGSGGASVEEMRSREREASGGEVGAQERETVSESGHRGLGAEAGRSSHVPHAGGDTLEPSPSSPGSRSVAAALAEVQRTGDSGQAWREPGAVSAMLRTLRSSDDRPPPALRAALRLSAHALRAAPCPRAPERVVAALANVVAALFRRLATQQLAQGGGGGEREELLRLGLEAAEQLQGQPDVARPTLQALVHLLEGPDGGDDEILAATLRTLRNLTDEPGADAVRPASDHRAGAAALWGHALAAALSGRRQGEEERAHMTGTQGAMGVLWRVAVAGPVGTASEDAAAVLSRAGALLGADVLAGSAGAEAGAEGVGCAARALLARAAPGALALLSTLSVACPDAVQAALLAPPALAAWEAAATAGRACPQRTLTLLATLVRSQRAGGPTAAGRHPTPDLQACLRGLQPLLVRLILDGRDRAGVASACAALTATLEAATSSASDPTAPPAPELVTLATRLPSTAPLPGRANPDDGASDAWAALLSELAGSDLGAEADAGIVGAASSALVLWVDAGVEGPGTLRHPAGTASSPATRPLLTALQRCVDRGAPLPPSLAPALVACAASARHASPASPAWDLLLAALASGDEGAMPRCLAACDALVPAALGALRGLDPGTAPPASEACPAVAAAGVLARMAVASDAAAAAFVRAGGLEPGTLARLLHPAAPAPLLVSGLLVTSQLARASARHFQALAAARVVRRAAPLLASAEAPVRARACNLLGNLCRHSSLFYPDLREAGVVPGLIALCSDRDRAVRKFACFAVGNAGFHDASLYPLLRPALDPLVQLLRDPEDRTRANAAGALGNLVRNSPELCGGLVAAGALEGLLSIVARTDVETAEPHSSLQIALFSLGNMCAHAACAVALVRLDLGAVLGRMLEARAGDAVLQRYVARIHAKLAAHGPLPGQTGERG</sequence>
<evidence type="ECO:0000256" key="3">
    <source>
        <dbReference type="ARBA" id="ARBA00022679"/>
    </source>
</evidence>
<dbReference type="PANTHER" id="PTHR22983:SF6">
    <property type="entry name" value="SERINE_THREONINE-PROTEIN KINASE 36"/>
    <property type="match status" value="1"/>
</dbReference>
<organism evidence="11">
    <name type="scientific">Auxenochlorella protothecoides</name>
    <name type="common">Green microalga</name>
    <name type="synonym">Chlorella protothecoides</name>
    <dbReference type="NCBI Taxonomy" id="3075"/>
    <lineage>
        <taxon>Eukaryota</taxon>
        <taxon>Viridiplantae</taxon>
        <taxon>Chlorophyta</taxon>
        <taxon>core chlorophytes</taxon>
        <taxon>Trebouxiophyceae</taxon>
        <taxon>Chlorellales</taxon>
        <taxon>Chlorellaceae</taxon>
        <taxon>Auxenochlorella</taxon>
    </lineage>
</organism>
<comment type="catalytic activity">
    <reaction evidence="8">
        <text>L-seryl-[protein] + ATP = O-phospho-L-seryl-[protein] + ADP + H(+)</text>
        <dbReference type="Rhea" id="RHEA:17989"/>
        <dbReference type="Rhea" id="RHEA-COMP:9863"/>
        <dbReference type="Rhea" id="RHEA-COMP:11604"/>
        <dbReference type="ChEBI" id="CHEBI:15378"/>
        <dbReference type="ChEBI" id="CHEBI:29999"/>
        <dbReference type="ChEBI" id="CHEBI:30616"/>
        <dbReference type="ChEBI" id="CHEBI:83421"/>
        <dbReference type="ChEBI" id="CHEBI:456216"/>
        <dbReference type="EC" id="2.7.11.1"/>
    </reaction>
</comment>
<dbReference type="GO" id="GO:0004674">
    <property type="term" value="F:protein serine/threonine kinase activity"/>
    <property type="evidence" value="ECO:0007669"/>
    <property type="project" value="UniProtKB-KW"/>
</dbReference>
<evidence type="ECO:0000256" key="7">
    <source>
        <dbReference type="ARBA" id="ARBA00047899"/>
    </source>
</evidence>
<comment type="catalytic activity">
    <reaction evidence="7">
        <text>L-threonyl-[protein] + ATP = O-phospho-L-threonyl-[protein] + ADP + H(+)</text>
        <dbReference type="Rhea" id="RHEA:46608"/>
        <dbReference type="Rhea" id="RHEA-COMP:11060"/>
        <dbReference type="Rhea" id="RHEA-COMP:11605"/>
        <dbReference type="ChEBI" id="CHEBI:15378"/>
        <dbReference type="ChEBI" id="CHEBI:30013"/>
        <dbReference type="ChEBI" id="CHEBI:30616"/>
        <dbReference type="ChEBI" id="CHEBI:61977"/>
        <dbReference type="ChEBI" id="CHEBI:456216"/>
        <dbReference type="EC" id="2.7.11.1"/>
    </reaction>
</comment>
<gene>
    <name evidence="11" type="ORF">g.24972</name>
</gene>
<dbReference type="Pfam" id="PF13646">
    <property type="entry name" value="HEAT_2"/>
    <property type="match status" value="1"/>
</dbReference>
<dbReference type="EMBL" id="GDKF01007953">
    <property type="protein sequence ID" value="JAT70669.1"/>
    <property type="molecule type" value="Transcribed_RNA"/>
</dbReference>
<feature type="compositionally biased region" description="Low complexity" evidence="10">
    <location>
        <begin position="80"/>
        <end position="104"/>
    </location>
</feature>
<dbReference type="GO" id="GO:0005524">
    <property type="term" value="F:ATP binding"/>
    <property type="evidence" value="ECO:0007669"/>
    <property type="project" value="UniProtKB-KW"/>
</dbReference>
<feature type="region of interest" description="Disordered" evidence="10">
    <location>
        <begin position="1"/>
        <end position="104"/>
    </location>
</feature>
<proteinExistence type="predicted"/>
<feature type="compositionally biased region" description="Basic and acidic residues" evidence="10">
    <location>
        <begin position="31"/>
        <end position="43"/>
    </location>
</feature>
<dbReference type="PANTHER" id="PTHR22983">
    <property type="entry name" value="PROTEIN KINASE RELATED"/>
    <property type="match status" value="1"/>
</dbReference>
<dbReference type="SMART" id="SM00185">
    <property type="entry name" value="ARM"/>
    <property type="match status" value="4"/>
</dbReference>
<feature type="compositionally biased region" description="Pro residues" evidence="10">
    <location>
        <begin position="1"/>
        <end position="10"/>
    </location>
</feature>
<name>A0A1D1ZUS2_AUXPR</name>
<evidence type="ECO:0000256" key="8">
    <source>
        <dbReference type="ARBA" id="ARBA00048679"/>
    </source>
</evidence>
<evidence type="ECO:0000256" key="2">
    <source>
        <dbReference type="ARBA" id="ARBA00022527"/>
    </source>
</evidence>